<evidence type="ECO:0000313" key="2">
    <source>
        <dbReference type="Proteomes" id="UP000799118"/>
    </source>
</evidence>
<name>A0A6A4HWP7_9AGAR</name>
<reference evidence="1" key="1">
    <citation type="journal article" date="2019" name="Environ. Microbiol.">
        <title>Fungal ecological strategies reflected in gene transcription - a case study of two litter decomposers.</title>
        <authorList>
            <person name="Barbi F."/>
            <person name="Kohler A."/>
            <person name="Barry K."/>
            <person name="Baskaran P."/>
            <person name="Daum C."/>
            <person name="Fauchery L."/>
            <person name="Ihrmark K."/>
            <person name="Kuo A."/>
            <person name="LaButti K."/>
            <person name="Lipzen A."/>
            <person name="Morin E."/>
            <person name="Grigoriev I.V."/>
            <person name="Henrissat B."/>
            <person name="Lindahl B."/>
            <person name="Martin F."/>
        </authorList>
    </citation>
    <scope>NUCLEOTIDE SEQUENCE</scope>
    <source>
        <strain evidence="1">JB14</strain>
    </source>
</reference>
<dbReference type="PANTHER" id="PTHR35205">
    <property type="entry name" value="NB-ARC AND TPR DOMAIN PROTEIN"/>
    <property type="match status" value="1"/>
</dbReference>
<keyword evidence="2" id="KW-1185">Reference proteome</keyword>
<dbReference type="Gene3D" id="3.40.50.300">
    <property type="entry name" value="P-loop containing nucleotide triphosphate hydrolases"/>
    <property type="match status" value="1"/>
</dbReference>
<dbReference type="InterPro" id="IPR027417">
    <property type="entry name" value="P-loop_NTPase"/>
</dbReference>
<dbReference type="SUPFAM" id="SSF52540">
    <property type="entry name" value="P-loop containing nucleoside triphosphate hydrolases"/>
    <property type="match status" value="1"/>
</dbReference>
<dbReference type="Proteomes" id="UP000799118">
    <property type="component" value="Unassembled WGS sequence"/>
</dbReference>
<protein>
    <recommendedName>
        <fullName evidence="3">NB-ARC domain-containing protein</fullName>
    </recommendedName>
</protein>
<proteinExistence type="predicted"/>
<dbReference type="OrthoDB" id="4487085at2759"/>
<accession>A0A6A4HWP7</accession>
<organism evidence="1 2">
    <name type="scientific">Gymnopus androsaceus JB14</name>
    <dbReference type="NCBI Taxonomy" id="1447944"/>
    <lineage>
        <taxon>Eukaryota</taxon>
        <taxon>Fungi</taxon>
        <taxon>Dikarya</taxon>
        <taxon>Basidiomycota</taxon>
        <taxon>Agaricomycotina</taxon>
        <taxon>Agaricomycetes</taxon>
        <taxon>Agaricomycetidae</taxon>
        <taxon>Agaricales</taxon>
        <taxon>Marasmiineae</taxon>
        <taxon>Omphalotaceae</taxon>
        <taxon>Gymnopus</taxon>
    </lineage>
</organism>
<dbReference type="EMBL" id="ML769422">
    <property type="protein sequence ID" value="KAE9403742.1"/>
    <property type="molecule type" value="Genomic_DNA"/>
</dbReference>
<evidence type="ECO:0008006" key="3">
    <source>
        <dbReference type="Google" id="ProtNLM"/>
    </source>
</evidence>
<evidence type="ECO:0000313" key="1">
    <source>
        <dbReference type="EMBL" id="KAE9403742.1"/>
    </source>
</evidence>
<sequence length="366" mass="40171">MFAQASNFQIDKSIITTGPVNVIYHKTNQHANHNHVISISNILKCPSPSQYFVGREDMLMKLLKIFSAQIVTVWSANADVLHDFVRQHLKYPSIVLDASSTEILNAVLQEKVKDQALPPELLLVLENVDASLVEGYSWHTFPDIPVLVTSTQPAISSLASSNACAFHFDDYLDQQVVKKLLGCIEKALYPGQRVVTLVAKGGTGKTQLILKFVSKNFSQFSNIWFFDATSDNTLRASFKEFANAAGIGEDVKNVQDFLARMDGNWLCIFDNADDKEVFLNEYIPSCNHGNVIVTSRLTETSQMASPGCHVDFCDLSKENAIELLLRQAHQESSDANQALASTIVDALGCHALAVSTAGAYIGATPT</sequence>
<dbReference type="PANTHER" id="PTHR35205:SF1">
    <property type="entry name" value="ZU5 DOMAIN-CONTAINING PROTEIN"/>
    <property type="match status" value="1"/>
</dbReference>
<dbReference type="AlphaFoldDB" id="A0A6A4HWP7"/>
<gene>
    <name evidence="1" type="ORF">BT96DRAFT_936175</name>
</gene>